<dbReference type="Proteomes" id="UP000072741">
    <property type="component" value="Unassembled WGS sequence"/>
</dbReference>
<evidence type="ECO:0000313" key="3">
    <source>
        <dbReference type="Proteomes" id="UP000072741"/>
    </source>
</evidence>
<keyword evidence="1" id="KW-1133">Transmembrane helix</keyword>
<protein>
    <submittedName>
        <fullName evidence="2">Uncharacterized protein</fullName>
    </submittedName>
</protein>
<dbReference type="OrthoDB" id="6711796at2"/>
<evidence type="ECO:0000313" key="2">
    <source>
        <dbReference type="EMBL" id="KTT18946.1"/>
    </source>
</evidence>
<keyword evidence="1" id="KW-0812">Transmembrane</keyword>
<sequence length="69" mass="7507">MTLKGKIFSGYGAIGLLFWAYFVLVDGHRAAFAFGKALVWPLTMFPALGAFMGVVVLLLIIGAIVLIYR</sequence>
<accession>A0A147GRB6</accession>
<gene>
    <name evidence="2" type="ORF">NS331_15185</name>
</gene>
<feature type="transmembrane region" description="Helical" evidence="1">
    <location>
        <begin position="44"/>
        <end position="68"/>
    </location>
</feature>
<feature type="transmembrane region" description="Helical" evidence="1">
    <location>
        <begin position="7"/>
        <end position="24"/>
    </location>
</feature>
<organism evidence="2 3">
    <name type="scientific">Pseudacidovorax intermedius</name>
    <dbReference type="NCBI Taxonomy" id="433924"/>
    <lineage>
        <taxon>Bacteria</taxon>
        <taxon>Pseudomonadati</taxon>
        <taxon>Pseudomonadota</taxon>
        <taxon>Betaproteobacteria</taxon>
        <taxon>Burkholderiales</taxon>
        <taxon>Comamonadaceae</taxon>
        <taxon>Pseudacidovorax</taxon>
    </lineage>
</organism>
<keyword evidence="3" id="KW-1185">Reference proteome</keyword>
<reference evidence="2 3" key="1">
    <citation type="journal article" date="2016" name="Front. Microbiol.">
        <title>Genomic Resource of Rice Seed Associated Bacteria.</title>
        <authorList>
            <person name="Midha S."/>
            <person name="Bansal K."/>
            <person name="Sharma S."/>
            <person name="Kumar N."/>
            <person name="Patil P.P."/>
            <person name="Chaudhry V."/>
            <person name="Patil P.B."/>
        </authorList>
    </citation>
    <scope>NUCLEOTIDE SEQUENCE [LARGE SCALE GENOMIC DNA]</scope>
    <source>
        <strain evidence="2 3">NS331</strain>
    </source>
</reference>
<evidence type="ECO:0000256" key="1">
    <source>
        <dbReference type="SAM" id="Phobius"/>
    </source>
</evidence>
<dbReference type="RefSeq" id="WP_058642808.1">
    <property type="nucleotide sequence ID" value="NZ_LDSL01000096.1"/>
</dbReference>
<comment type="caution">
    <text evidence="2">The sequence shown here is derived from an EMBL/GenBank/DDBJ whole genome shotgun (WGS) entry which is preliminary data.</text>
</comment>
<keyword evidence="1" id="KW-0472">Membrane</keyword>
<proteinExistence type="predicted"/>
<name>A0A147GRB6_9BURK</name>
<dbReference type="AlphaFoldDB" id="A0A147GRB6"/>
<dbReference type="EMBL" id="LDSL01000096">
    <property type="protein sequence ID" value="KTT18946.1"/>
    <property type="molecule type" value="Genomic_DNA"/>
</dbReference>